<evidence type="ECO:0000313" key="2">
    <source>
        <dbReference type="EMBL" id="PQK10021.1"/>
    </source>
</evidence>
<dbReference type="Proteomes" id="UP000237441">
    <property type="component" value="Unassembled WGS sequence"/>
</dbReference>
<proteinExistence type="predicted"/>
<evidence type="ECO:0000313" key="3">
    <source>
        <dbReference type="Proteomes" id="UP000237441"/>
    </source>
</evidence>
<evidence type="ECO:0008006" key="4">
    <source>
        <dbReference type="Google" id="ProtNLM"/>
    </source>
</evidence>
<name>A0A2S7Y1M4_BEABA</name>
<dbReference type="AlphaFoldDB" id="A0A2S7Y1M4"/>
<dbReference type="PANTHER" id="PTHR14614:SF109">
    <property type="entry name" value="RIBOSOMAL LYSINE N-METHYLTRANSFERASE 5"/>
    <property type="match status" value="1"/>
</dbReference>
<feature type="region of interest" description="Disordered" evidence="1">
    <location>
        <begin position="178"/>
        <end position="198"/>
    </location>
</feature>
<dbReference type="InterPro" id="IPR029063">
    <property type="entry name" value="SAM-dependent_MTases_sf"/>
</dbReference>
<organism evidence="2 3">
    <name type="scientific">Beauveria bassiana</name>
    <name type="common">White muscardine disease fungus</name>
    <name type="synonym">Tritirachium shiotae</name>
    <dbReference type="NCBI Taxonomy" id="176275"/>
    <lineage>
        <taxon>Eukaryota</taxon>
        <taxon>Fungi</taxon>
        <taxon>Dikarya</taxon>
        <taxon>Ascomycota</taxon>
        <taxon>Pezizomycotina</taxon>
        <taxon>Sordariomycetes</taxon>
        <taxon>Hypocreomycetidae</taxon>
        <taxon>Hypocreales</taxon>
        <taxon>Cordycipitaceae</taxon>
        <taxon>Beauveria</taxon>
    </lineage>
</organism>
<gene>
    <name evidence="2" type="ORF">BB8028_0002g03450</name>
</gene>
<dbReference type="SUPFAM" id="SSF53335">
    <property type="entry name" value="S-adenosyl-L-methionine-dependent methyltransferases"/>
    <property type="match status" value="1"/>
</dbReference>
<dbReference type="OrthoDB" id="2529286at2759"/>
<dbReference type="GO" id="GO:0032991">
    <property type="term" value="C:protein-containing complex"/>
    <property type="evidence" value="ECO:0007669"/>
    <property type="project" value="TreeGrafter"/>
</dbReference>
<reference evidence="2 3" key="1">
    <citation type="submission" date="2016-07" db="EMBL/GenBank/DDBJ databases">
        <title>Comparative genomics of the entomopathogenic fungus Beauveria bassiana.</title>
        <authorList>
            <person name="Valero Jimenez C.A."/>
            <person name="Zwaan B.J."/>
            <person name="Van Kan J.A."/>
            <person name="Takken W."/>
            <person name="Debets A.J."/>
            <person name="Schoustra S.E."/>
            <person name="Koenraadt C.J."/>
        </authorList>
    </citation>
    <scope>NUCLEOTIDE SEQUENCE [LARGE SCALE GENOMIC DNA]</scope>
    <source>
        <strain evidence="2 3">ARSEF 8028</strain>
    </source>
</reference>
<evidence type="ECO:0000256" key="1">
    <source>
        <dbReference type="SAM" id="MobiDB-lite"/>
    </source>
</evidence>
<dbReference type="GO" id="GO:0008757">
    <property type="term" value="F:S-adenosylmethionine-dependent methyltransferase activity"/>
    <property type="evidence" value="ECO:0007669"/>
    <property type="project" value="UniProtKB-ARBA"/>
</dbReference>
<protein>
    <recommendedName>
        <fullName evidence="4">Diaminohydroxyphosphoribosylamino-pyrimidine deaminase</fullName>
    </recommendedName>
</protein>
<dbReference type="EMBL" id="JRHA01000002">
    <property type="protein sequence ID" value="PQK10021.1"/>
    <property type="molecule type" value="Genomic_DNA"/>
</dbReference>
<dbReference type="PANTHER" id="PTHR14614">
    <property type="entry name" value="HEPATOCELLULAR CARCINOMA-ASSOCIATED ANTIGEN"/>
    <property type="match status" value="1"/>
</dbReference>
<dbReference type="GO" id="GO:0005829">
    <property type="term" value="C:cytosol"/>
    <property type="evidence" value="ECO:0007669"/>
    <property type="project" value="TreeGrafter"/>
</dbReference>
<sequence length="326" mass="36080">MTCAELLESLLEPEIEDADEGSSPMLTDASPPCAETFLLYSQPLPSSDLGFVDPRARTVEARVGGVDYTIHQSPGVLSSDRAGGTTGAVLWKISPVFADWLASPTNFLFSTSLLDRASTILELGCGISPLNALALARRVATHLLTDQAYVQRLVQLNIDTNITAAAAAAVTVASTPRSASRRKSKLTSPQQPPHNAARVSFETLDWETDQLPPRRSYDAVLACDCVYNDALIAPLVQTCVEACRRRQQRRRWQEWERDEETAMSEDKRLRPSLCIVAQQLRDDDVFRAWLAAFVDEFRVWRVSDDKLPEALRPSAGFVVHIGILRE</sequence>
<dbReference type="Gene3D" id="3.40.50.150">
    <property type="entry name" value="Vaccinia Virus protein VP39"/>
    <property type="match status" value="1"/>
</dbReference>
<dbReference type="InterPro" id="IPR019410">
    <property type="entry name" value="Methyltransf_16"/>
</dbReference>
<accession>A0A2S7Y1M4</accession>
<comment type="caution">
    <text evidence="2">The sequence shown here is derived from an EMBL/GenBank/DDBJ whole genome shotgun (WGS) entry which is preliminary data.</text>
</comment>
<dbReference type="Pfam" id="PF10294">
    <property type="entry name" value="Methyltransf_16"/>
    <property type="match status" value="1"/>
</dbReference>